<reference evidence="2 3" key="1">
    <citation type="submission" date="2018-06" db="EMBL/GenBank/DDBJ databases">
        <title>Genomic Encyclopedia of Type Strains, Phase IV (KMG-IV): sequencing the most valuable type-strain genomes for metagenomic binning, comparative biology and taxonomic classification.</title>
        <authorList>
            <person name="Goeker M."/>
        </authorList>
    </citation>
    <scope>NUCLEOTIDE SEQUENCE [LARGE SCALE GENOMIC DNA]</scope>
    <source>
        <strain evidence="2 3">DSM 24875</strain>
    </source>
</reference>
<protein>
    <recommendedName>
        <fullName evidence="4">DUF2399 domain-containing protein</fullName>
    </recommendedName>
</protein>
<name>A0A366FVU7_9HYPH</name>
<accession>A0A366FVU7</accession>
<organism evidence="2 3">
    <name type="scientific">Roseiarcus fermentans</name>
    <dbReference type="NCBI Taxonomy" id="1473586"/>
    <lineage>
        <taxon>Bacteria</taxon>
        <taxon>Pseudomonadati</taxon>
        <taxon>Pseudomonadota</taxon>
        <taxon>Alphaproteobacteria</taxon>
        <taxon>Hyphomicrobiales</taxon>
        <taxon>Roseiarcaceae</taxon>
        <taxon>Roseiarcus</taxon>
    </lineage>
</organism>
<evidence type="ECO:0000313" key="3">
    <source>
        <dbReference type="Proteomes" id="UP000253529"/>
    </source>
</evidence>
<gene>
    <name evidence="2" type="ORF">DFR50_101104</name>
</gene>
<comment type="caution">
    <text evidence="2">The sequence shown here is derived from an EMBL/GenBank/DDBJ whole genome shotgun (WGS) entry which is preliminary data.</text>
</comment>
<dbReference type="AlphaFoldDB" id="A0A366FVU7"/>
<dbReference type="RefSeq" id="WP_113887234.1">
    <property type="nucleotide sequence ID" value="NZ_QNRK01000001.1"/>
</dbReference>
<evidence type="ECO:0000256" key="1">
    <source>
        <dbReference type="SAM" id="MobiDB-lite"/>
    </source>
</evidence>
<sequence>MSPPHCPDYAAIKAMAVEMKRPAKTLIAQSVARDPFYVTPARRDAAHWFAQAWPVLDPSKDDLHVRRMHYRYISLPEADRPPKRDGKPYENTEADWKDFCDASVDARILELVDPNRFTDRRAGEPVFIADDSGRDREAFIGCFRAWLTVPPAETSFVFECAPREFSFPDPPMPYVICPTFSKRYAIETWAEKSTMNDVLYPLARQNNVTLVTGVGDLSFTHCLWHVKRVLAHRKPTRILYISDFDPGGELMPVGVARKIEFLLRRDGHDLDIRLIPLVLTREQVDRYRLPRIPIKDTDARKRDFEKRHGEGAVELDALEALHPGELARIVEAAIERYREPTREATRANAAAELAARTAVVEARDAVLAEFGSEMAALREDFEAARAAVGAEQEALAEIAEQAAEQSRAHVAEIDARMGAFYDRANRVWMRMEARMRDRLPSAEDFEWAAAQPADDGEPLFDSTRGYLEQVDHYNAHFGRPTARRRRSRTGDSP</sequence>
<dbReference type="Proteomes" id="UP000253529">
    <property type="component" value="Unassembled WGS sequence"/>
</dbReference>
<feature type="region of interest" description="Disordered" evidence="1">
    <location>
        <begin position="471"/>
        <end position="493"/>
    </location>
</feature>
<dbReference type="EMBL" id="QNRK01000001">
    <property type="protein sequence ID" value="RBP18160.1"/>
    <property type="molecule type" value="Genomic_DNA"/>
</dbReference>
<dbReference type="OrthoDB" id="546653at2"/>
<proteinExistence type="predicted"/>
<evidence type="ECO:0000313" key="2">
    <source>
        <dbReference type="EMBL" id="RBP18160.1"/>
    </source>
</evidence>
<evidence type="ECO:0008006" key="4">
    <source>
        <dbReference type="Google" id="ProtNLM"/>
    </source>
</evidence>
<keyword evidence="3" id="KW-1185">Reference proteome</keyword>